<dbReference type="Proteomes" id="UP001054902">
    <property type="component" value="Unassembled WGS sequence"/>
</dbReference>
<evidence type="ECO:0000256" key="2">
    <source>
        <dbReference type="SAM" id="SignalP"/>
    </source>
</evidence>
<protein>
    <recommendedName>
        <fullName evidence="5">Secreted protein</fullName>
    </recommendedName>
</protein>
<name>A0AAD3D4A0_9STRA</name>
<feature type="chain" id="PRO_5041934149" description="Secreted protein" evidence="2">
    <location>
        <begin position="27"/>
        <end position="151"/>
    </location>
</feature>
<organism evidence="3 4">
    <name type="scientific">Chaetoceros tenuissimus</name>
    <dbReference type="NCBI Taxonomy" id="426638"/>
    <lineage>
        <taxon>Eukaryota</taxon>
        <taxon>Sar</taxon>
        <taxon>Stramenopiles</taxon>
        <taxon>Ochrophyta</taxon>
        <taxon>Bacillariophyta</taxon>
        <taxon>Coscinodiscophyceae</taxon>
        <taxon>Chaetocerotophycidae</taxon>
        <taxon>Chaetocerotales</taxon>
        <taxon>Chaetocerotaceae</taxon>
        <taxon>Chaetoceros</taxon>
    </lineage>
</organism>
<evidence type="ECO:0000256" key="1">
    <source>
        <dbReference type="SAM" id="MobiDB-lite"/>
    </source>
</evidence>
<gene>
    <name evidence="3" type="ORF">CTEN210_14103</name>
</gene>
<dbReference type="EMBL" id="BLLK01000058">
    <property type="protein sequence ID" value="GFH57627.1"/>
    <property type="molecule type" value="Genomic_DNA"/>
</dbReference>
<feature type="region of interest" description="Disordered" evidence="1">
    <location>
        <begin position="44"/>
        <end position="91"/>
    </location>
</feature>
<evidence type="ECO:0000313" key="4">
    <source>
        <dbReference type="Proteomes" id="UP001054902"/>
    </source>
</evidence>
<reference evidence="3 4" key="1">
    <citation type="journal article" date="2021" name="Sci. Rep.">
        <title>The genome of the diatom Chaetoceros tenuissimus carries an ancient integrated fragment of an extant virus.</title>
        <authorList>
            <person name="Hongo Y."/>
            <person name="Kimura K."/>
            <person name="Takaki Y."/>
            <person name="Yoshida Y."/>
            <person name="Baba S."/>
            <person name="Kobayashi G."/>
            <person name="Nagasaki K."/>
            <person name="Hano T."/>
            <person name="Tomaru Y."/>
        </authorList>
    </citation>
    <scope>NUCLEOTIDE SEQUENCE [LARGE SCALE GENOMIC DNA]</scope>
    <source>
        <strain evidence="3 4">NIES-3715</strain>
    </source>
</reference>
<feature type="compositionally biased region" description="Low complexity" evidence="1">
    <location>
        <begin position="44"/>
        <end position="61"/>
    </location>
</feature>
<keyword evidence="2" id="KW-0732">Signal</keyword>
<evidence type="ECO:0000313" key="3">
    <source>
        <dbReference type="EMBL" id="GFH57627.1"/>
    </source>
</evidence>
<accession>A0AAD3D4A0</accession>
<evidence type="ECO:0008006" key="5">
    <source>
        <dbReference type="Google" id="ProtNLM"/>
    </source>
</evidence>
<dbReference type="AlphaFoldDB" id="A0AAD3D4A0"/>
<keyword evidence="4" id="KW-1185">Reference proteome</keyword>
<sequence>MPRTRRQIALLALVAITSMHSMNVYAESAVDEAVQKVEEAIEDAPVVVDEPASEEPSVVEPETTEEVSEPVAVEEEKVEEPLSQVVEEEETADVAEAVEEVKNEVVSKVTDFLQSKNIDAKKIAAFSLGAWGTATGIGWAMDKIGGGKDEA</sequence>
<comment type="caution">
    <text evidence="3">The sequence shown here is derived from an EMBL/GenBank/DDBJ whole genome shotgun (WGS) entry which is preliminary data.</text>
</comment>
<feature type="compositionally biased region" description="Acidic residues" evidence="1">
    <location>
        <begin position="62"/>
        <end position="78"/>
    </location>
</feature>
<feature type="signal peptide" evidence="2">
    <location>
        <begin position="1"/>
        <end position="26"/>
    </location>
</feature>
<proteinExistence type="predicted"/>